<keyword evidence="7" id="KW-0238">DNA-binding</keyword>
<organism evidence="7 8">
    <name type="scientific">Aeromicrobium erythreum</name>
    <dbReference type="NCBI Taxonomy" id="2041"/>
    <lineage>
        <taxon>Bacteria</taxon>
        <taxon>Bacillati</taxon>
        <taxon>Actinomycetota</taxon>
        <taxon>Actinomycetes</taxon>
        <taxon>Propionibacteriales</taxon>
        <taxon>Nocardioidaceae</taxon>
        <taxon>Aeromicrobium</taxon>
    </lineage>
</organism>
<feature type="transmembrane region" description="Helical" evidence="6">
    <location>
        <begin position="192"/>
        <end position="216"/>
    </location>
</feature>
<feature type="binding site" evidence="5">
    <location>
        <position position="65"/>
    </location>
    <ligand>
        <name>Zn(2+)</name>
        <dbReference type="ChEBI" id="CHEBI:29105"/>
    </ligand>
</feature>
<dbReference type="GO" id="GO:0003677">
    <property type="term" value="F:DNA binding"/>
    <property type="evidence" value="ECO:0007669"/>
    <property type="project" value="UniProtKB-KW"/>
</dbReference>
<dbReference type="OrthoDB" id="9813689at2"/>
<evidence type="ECO:0000256" key="6">
    <source>
        <dbReference type="SAM" id="Phobius"/>
    </source>
</evidence>
<proteinExistence type="predicted"/>
<dbReference type="Proteomes" id="UP000067689">
    <property type="component" value="Chromosome"/>
</dbReference>
<keyword evidence="8" id="KW-1185">Reference proteome</keyword>
<evidence type="ECO:0000256" key="5">
    <source>
        <dbReference type="PIRSR" id="PIRSR604254-1"/>
    </source>
</evidence>
<dbReference type="PANTHER" id="PTHR20855:SF3">
    <property type="entry name" value="LD03007P"/>
    <property type="match status" value="1"/>
</dbReference>
<feature type="transmembrane region" description="Helical" evidence="6">
    <location>
        <begin position="107"/>
        <end position="127"/>
    </location>
</feature>
<dbReference type="KEGG" id="aer:AERYTH_15990"/>
<dbReference type="GO" id="GO:0016020">
    <property type="term" value="C:membrane"/>
    <property type="evidence" value="ECO:0007669"/>
    <property type="project" value="UniProtKB-SubCell"/>
</dbReference>
<evidence type="ECO:0000256" key="3">
    <source>
        <dbReference type="ARBA" id="ARBA00022989"/>
    </source>
</evidence>
<feature type="transmembrane region" description="Helical" evidence="6">
    <location>
        <begin position="134"/>
        <end position="154"/>
    </location>
</feature>
<reference evidence="7 8" key="1">
    <citation type="journal article" date="1991" name="Int. J. Syst. Bacteriol.">
        <title>Description of the erythromycin-producing bacterium Arthrobacter sp. strain NRRL B-3381 as Aeromicrobium erythreum gen. nov., sp. nov.</title>
        <authorList>
            <person name="Miller E.S."/>
            <person name="Woese C.R."/>
            <person name="Brenner S."/>
        </authorList>
    </citation>
    <scope>NUCLEOTIDE SEQUENCE [LARGE SCALE GENOMIC DNA]</scope>
    <source>
        <strain evidence="7 8">AR18</strain>
    </source>
</reference>
<dbReference type="InterPro" id="IPR004254">
    <property type="entry name" value="AdipoR/HlyIII-related"/>
</dbReference>
<feature type="binding site" evidence="5">
    <location>
        <position position="193"/>
    </location>
    <ligand>
        <name>Zn(2+)</name>
        <dbReference type="ChEBI" id="CHEBI:29105"/>
    </ligand>
</feature>
<feature type="transmembrane region" description="Helical" evidence="6">
    <location>
        <begin position="18"/>
        <end position="38"/>
    </location>
</feature>
<keyword evidence="4 6" id="KW-0472">Membrane</keyword>
<sequence>MPVAEVVARVAKPRLRGWLHATATPLVLAAGIVLVALAPAADTGWASAVYGLTGLVLFATSATYHLGRWSPVVERRLKRADHANIYLIIAGSYTPIAVTALDDWQRATVLTVVWVGAALGVGFRLLWIDAPRWLSTLLYVVLGWSIAPFIGSVFGVDVAAGVLIATGGVLYTLGAVVYATKRPDPAPAWFGFHEVFHAFTIAAWTCQYVAISLLVLG</sequence>
<dbReference type="AlphaFoldDB" id="A0A0U4CE27"/>
<dbReference type="PANTHER" id="PTHR20855">
    <property type="entry name" value="ADIPOR/PROGESTIN RECEPTOR-RELATED"/>
    <property type="match status" value="1"/>
</dbReference>
<dbReference type="GO" id="GO:0046872">
    <property type="term" value="F:metal ion binding"/>
    <property type="evidence" value="ECO:0007669"/>
    <property type="project" value="UniProtKB-KW"/>
</dbReference>
<feature type="transmembrane region" description="Helical" evidence="6">
    <location>
        <begin position="44"/>
        <end position="64"/>
    </location>
</feature>
<evidence type="ECO:0000313" key="7">
    <source>
        <dbReference type="EMBL" id="ALX06091.1"/>
    </source>
</evidence>
<feature type="transmembrane region" description="Helical" evidence="6">
    <location>
        <begin position="160"/>
        <end position="180"/>
    </location>
</feature>
<accession>A0A0U4CE27</accession>
<dbReference type="PATRIC" id="fig|2041.4.peg.3339"/>
<dbReference type="RefSeq" id="WP_067860701.1">
    <property type="nucleotide sequence ID" value="NZ_CP011502.1"/>
</dbReference>
<name>A0A0U4CE27_9ACTN</name>
<evidence type="ECO:0000256" key="4">
    <source>
        <dbReference type="ARBA" id="ARBA00023136"/>
    </source>
</evidence>
<keyword evidence="5" id="KW-0862">Zinc</keyword>
<dbReference type="Pfam" id="PF03006">
    <property type="entry name" value="HlyIII"/>
    <property type="match status" value="1"/>
</dbReference>
<keyword evidence="3 6" id="KW-1133">Transmembrane helix</keyword>
<dbReference type="EMBL" id="CP011502">
    <property type="protein sequence ID" value="ALX06091.1"/>
    <property type="molecule type" value="Genomic_DNA"/>
</dbReference>
<keyword evidence="5" id="KW-0479">Metal-binding</keyword>
<protein>
    <submittedName>
        <fullName evidence="7">DNA-binding protein</fullName>
    </submittedName>
</protein>
<feature type="binding site" evidence="5">
    <location>
        <position position="197"/>
    </location>
    <ligand>
        <name>Zn(2+)</name>
        <dbReference type="ChEBI" id="CHEBI:29105"/>
    </ligand>
</feature>
<evidence type="ECO:0000256" key="2">
    <source>
        <dbReference type="ARBA" id="ARBA00022692"/>
    </source>
</evidence>
<evidence type="ECO:0000256" key="1">
    <source>
        <dbReference type="ARBA" id="ARBA00004141"/>
    </source>
</evidence>
<comment type="subcellular location">
    <subcellularLocation>
        <location evidence="1">Membrane</location>
        <topology evidence="1">Multi-pass membrane protein</topology>
    </subcellularLocation>
</comment>
<keyword evidence="2 6" id="KW-0812">Transmembrane</keyword>
<evidence type="ECO:0000313" key="8">
    <source>
        <dbReference type="Proteomes" id="UP000067689"/>
    </source>
</evidence>
<gene>
    <name evidence="7" type="ORF">AERYTH_15990</name>
</gene>